<dbReference type="AlphaFoldDB" id="A0A1H7F6L1"/>
<evidence type="ECO:0000313" key="6">
    <source>
        <dbReference type="EMBL" id="SEK21037.1"/>
    </source>
</evidence>
<dbReference type="GO" id="GO:0003677">
    <property type="term" value="F:DNA binding"/>
    <property type="evidence" value="ECO:0007669"/>
    <property type="project" value="UniProtKB-KW"/>
</dbReference>
<dbReference type="PANTHER" id="PTHR30419:SF30">
    <property type="entry name" value="LYSR FAMILY TRANSCRIPTIONAL REGULATOR"/>
    <property type="match status" value="1"/>
</dbReference>
<gene>
    <name evidence="6" type="ORF">SAMN05216214_101107</name>
</gene>
<dbReference type="PANTHER" id="PTHR30419">
    <property type="entry name" value="HTH-TYPE TRANSCRIPTIONAL REGULATOR YBHD"/>
    <property type="match status" value="1"/>
</dbReference>
<accession>A0A1H7F6L1</accession>
<dbReference type="PROSITE" id="PS50931">
    <property type="entry name" value="HTH_LYSR"/>
    <property type="match status" value="1"/>
</dbReference>
<comment type="similarity">
    <text evidence="1">Belongs to the LysR transcriptional regulatory family.</text>
</comment>
<dbReference type="RefSeq" id="WP_074864051.1">
    <property type="nucleotide sequence ID" value="NZ_FOAS01000001.1"/>
</dbReference>
<organism evidence="6 7">
    <name type="scientific">Atopomonas hussainii</name>
    <dbReference type="NCBI Taxonomy" id="1429083"/>
    <lineage>
        <taxon>Bacteria</taxon>
        <taxon>Pseudomonadati</taxon>
        <taxon>Pseudomonadota</taxon>
        <taxon>Gammaproteobacteria</taxon>
        <taxon>Pseudomonadales</taxon>
        <taxon>Pseudomonadaceae</taxon>
        <taxon>Atopomonas</taxon>
    </lineage>
</organism>
<evidence type="ECO:0000256" key="2">
    <source>
        <dbReference type="ARBA" id="ARBA00023015"/>
    </source>
</evidence>
<sequence>MELRHLRHALALAEQRNFARAAETLHMTQPALSRSIQSLEQTVGELLFDRGPREVTPTALGELVLRHARGLLLAAEELERDVQLARGLELGELRVGVGPFAGAALVDVPLGQLIQRYPQLRLAVVEAPWQELPGRLQRREIDLVVATVHQLEGQAEYEFLPLGDHPTVPLCRAGHPLLSGPAPNLSDLLRYPLAGPHLPEEARQQLFRLMPPPLRRSTQEHLRQAIVCDSSAMLRNILKQSDALTLMPLFIALADLYAGQLQLLPLPALNVRGRFGVAWLRGRTLSAPAQQFIQRLQAHDQALSEQEQALLATA</sequence>
<dbReference type="InterPro" id="IPR050950">
    <property type="entry name" value="HTH-type_LysR_regulators"/>
</dbReference>
<dbReference type="Proteomes" id="UP000185766">
    <property type="component" value="Unassembled WGS sequence"/>
</dbReference>
<evidence type="ECO:0000256" key="3">
    <source>
        <dbReference type="ARBA" id="ARBA00023125"/>
    </source>
</evidence>
<dbReference type="InterPro" id="IPR005119">
    <property type="entry name" value="LysR_subst-bd"/>
</dbReference>
<dbReference type="GO" id="GO:0005829">
    <property type="term" value="C:cytosol"/>
    <property type="evidence" value="ECO:0007669"/>
    <property type="project" value="TreeGrafter"/>
</dbReference>
<reference evidence="6 7" key="1">
    <citation type="submission" date="2016-10" db="EMBL/GenBank/DDBJ databases">
        <authorList>
            <person name="de Groot N.N."/>
        </authorList>
    </citation>
    <scope>NUCLEOTIDE SEQUENCE [LARGE SCALE GENOMIC DNA]</scope>
    <source>
        <strain evidence="6 7">JCM 19513</strain>
    </source>
</reference>
<dbReference type="PRINTS" id="PR00039">
    <property type="entry name" value="HTHLYSR"/>
</dbReference>
<evidence type="ECO:0000259" key="5">
    <source>
        <dbReference type="PROSITE" id="PS50931"/>
    </source>
</evidence>
<feature type="domain" description="HTH lysR-type" evidence="5">
    <location>
        <begin position="1"/>
        <end position="58"/>
    </location>
</feature>
<keyword evidence="7" id="KW-1185">Reference proteome</keyword>
<protein>
    <submittedName>
        <fullName evidence="6">DNA-binding transcriptional regulator, LysR family</fullName>
    </submittedName>
</protein>
<dbReference type="Gene3D" id="3.40.190.10">
    <property type="entry name" value="Periplasmic binding protein-like II"/>
    <property type="match status" value="2"/>
</dbReference>
<name>A0A1H7F6L1_9GAMM</name>
<dbReference type="Gene3D" id="1.10.10.10">
    <property type="entry name" value="Winged helix-like DNA-binding domain superfamily/Winged helix DNA-binding domain"/>
    <property type="match status" value="1"/>
</dbReference>
<keyword evidence="3 6" id="KW-0238">DNA-binding</keyword>
<dbReference type="InterPro" id="IPR036390">
    <property type="entry name" value="WH_DNA-bd_sf"/>
</dbReference>
<proteinExistence type="inferred from homology"/>
<dbReference type="InterPro" id="IPR036388">
    <property type="entry name" value="WH-like_DNA-bd_sf"/>
</dbReference>
<evidence type="ECO:0000256" key="1">
    <source>
        <dbReference type="ARBA" id="ARBA00009437"/>
    </source>
</evidence>
<dbReference type="InterPro" id="IPR000847">
    <property type="entry name" value="LysR_HTH_N"/>
</dbReference>
<dbReference type="SUPFAM" id="SSF46785">
    <property type="entry name" value="Winged helix' DNA-binding domain"/>
    <property type="match status" value="1"/>
</dbReference>
<dbReference type="EMBL" id="FOAS01000001">
    <property type="protein sequence ID" value="SEK21037.1"/>
    <property type="molecule type" value="Genomic_DNA"/>
</dbReference>
<dbReference type="Pfam" id="PF00126">
    <property type="entry name" value="HTH_1"/>
    <property type="match status" value="1"/>
</dbReference>
<dbReference type="Pfam" id="PF03466">
    <property type="entry name" value="LysR_substrate"/>
    <property type="match status" value="1"/>
</dbReference>
<dbReference type="GO" id="GO:0003700">
    <property type="term" value="F:DNA-binding transcription factor activity"/>
    <property type="evidence" value="ECO:0007669"/>
    <property type="project" value="InterPro"/>
</dbReference>
<keyword evidence="4" id="KW-0804">Transcription</keyword>
<evidence type="ECO:0000256" key="4">
    <source>
        <dbReference type="ARBA" id="ARBA00023163"/>
    </source>
</evidence>
<evidence type="ECO:0000313" key="7">
    <source>
        <dbReference type="Proteomes" id="UP000185766"/>
    </source>
</evidence>
<keyword evidence="2" id="KW-0805">Transcription regulation</keyword>
<dbReference type="STRING" id="1429083.GCA_001885685_02448"/>
<dbReference type="FunFam" id="1.10.10.10:FF:000001">
    <property type="entry name" value="LysR family transcriptional regulator"/>
    <property type="match status" value="1"/>
</dbReference>
<dbReference type="SUPFAM" id="SSF53850">
    <property type="entry name" value="Periplasmic binding protein-like II"/>
    <property type="match status" value="1"/>
</dbReference>